<evidence type="ECO:0000256" key="2">
    <source>
        <dbReference type="ARBA" id="ARBA00009477"/>
    </source>
</evidence>
<evidence type="ECO:0000313" key="9">
    <source>
        <dbReference type="Proteomes" id="UP000191135"/>
    </source>
</evidence>
<keyword evidence="5" id="KW-1133">Transmembrane helix</keyword>
<dbReference type="PANTHER" id="PTHR32347">
    <property type="entry name" value="EFFLUX SYSTEM COMPONENT YKNX-RELATED"/>
    <property type="match status" value="1"/>
</dbReference>
<evidence type="ECO:0000256" key="4">
    <source>
        <dbReference type="SAM" id="Coils"/>
    </source>
</evidence>
<feature type="coiled-coil region" evidence="4">
    <location>
        <begin position="194"/>
        <end position="221"/>
    </location>
</feature>
<dbReference type="KEGG" id="mmed:Mame_02971"/>
<dbReference type="GO" id="GO:0022857">
    <property type="term" value="F:transmembrane transporter activity"/>
    <property type="evidence" value="ECO:0007669"/>
    <property type="project" value="InterPro"/>
</dbReference>
<dbReference type="SUPFAM" id="SSF111369">
    <property type="entry name" value="HlyD-like secretion proteins"/>
    <property type="match status" value="1"/>
</dbReference>
<dbReference type="Proteomes" id="UP000191135">
    <property type="component" value="Chromosome"/>
</dbReference>
<dbReference type="Gene3D" id="2.40.50.100">
    <property type="match status" value="1"/>
</dbReference>
<sequence length="413" mass="44294">MSSHGRRDEQEGHARPPVPDIMAILGENKPRRRFPWGWLALVIVLIAAGYGGYRFYQSGDLQLVAARPGYKTAEVIRGPMNITVRATGAIEPINRVEISSELSGTVKDVLVDFNSEVKAGDVLLELETDELTADILSAKAKLAAAGADVASSVSDVESAKATMDRAETLAKRNVAPRQDFEDAQFAYAAAVADQQSAEARLDVAKAELALAELRLSKATIRSPIDGVVLYRNVDVGQTFTTSLEAPTLFVIAGDLGQMELRVDIDEADVGKVEPGQKASFTVEAFPDKRFPAEIASIRYASELNSDVVTYKAVLLVDNSERLLRQGMTATADILVSESEDVILVPTAALRFVPAGVDAPTSSGDERTAWLLRNGEPLPVPITVGASDGRYTAVVNGDLRVGDMVVTGNGREVR</sequence>
<keyword evidence="5" id="KW-0812">Transmembrane</keyword>
<dbReference type="EMBL" id="CP020330">
    <property type="protein sequence ID" value="AQZ52292.1"/>
    <property type="molecule type" value="Genomic_DNA"/>
</dbReference>
<gene>
    <name evidence="8" type="primary">macA_3</name>
    <name evidence="8" type="ORF">Mame_02971</name>
</gene>
<protein>
    <submittedName>
        <fullName evidence="8">Macrolide-specific efflux protein MacA</fullName>
    </submittedName>
</protein>
<dbReference type="STRING" id="1122214.Mame_02971"/>
<feature type="domain" description="CusB-like beta-barrel" evidence="6">
    <location>
        <begin position="260"/>
        <end position="332"/>
    </location>
</feature>
<dbReference type="RefSeq" id="WP_018063285.1">
    <property type="nucleotide sequence ID" value="NZ_AQWH01000002.1"/>
</dbReference>
<accession>A0A1U9Z3V8</accession>
<evidence type="ECO:0000259" key="7">
    <source>
        <dbReference type="Pfam" id="PF25973"/>
    </source>
</evidence>
<evidence type="ECO:0000256" key="5">
    <source>
        <dbReference type="SAM" id="Phobius"/>
    </source>
</evidence>
<reference evidence="8 9" key="1">
    <citation type="submission" date="2017-03" db="EMBL/GenBank/DDBJ databases">
        <title>Foreign affairs: Plasmid Transfer between Roseobacters and Rhizobia.</title>
        <authorList>
            <person name="Bartling P."/>
            <person name="Bunk B."/>
            <person name="Overmann J."/>
            <person name="Brinkmann H."/>
            <person name="Petersen J."/>
        </authorList>
    </citation>
    <scope>NUCLEOTIDE SEQUENCE [LARGE SCALE GENOMIC DNA]</scope>
    <source>
        <strain evidence="8 9">MACL11</strain>
    </source>
</reference>
<dbReference type="InterPro" id="IPR058792">
    <property type="entry name" value="Beta-barrel_RND_2"/>
</dbReference>
<dbReference type="Pfam" id="PF25973">
    <property type="entry name" value="BSH_CzcB"/>
    <property type="match status" value="1"/>
</dbReference>
<evidence type="ECO:0000256" key="1">
    <source>
        <dbReference type="ARBA" id="ARBA00004196"/>
    </source>
</evidence>
<dbReference type="InterPro" id="IPR050465">
    <property type="entry name" value="UPF0194_transport"/>
</dbReference>
<dbReference type="GO" id="GO:0030313">
    <property type="term" value="C:cell envelope"/>
    <property type="evidence" value="ECO:0007669"/>
    <property type="project" value="UniProtKB-SubCell"/>
</dbReference>
<comment type="subcellular location">
    <subcellularLocation>
        <location evidence="1">Cell envelope</location>
    </subcellularLocation>
</comment>
<dbReference type="GO" id="GO:0016020">
    <property type="term" value="C:membrane"/>
    <property type="evidence" value="ECO:0007669"/>
    <property type="project" value="InterPro"/>
</dbReference>
<dbReference type="NCBIfam" id="TIGR01730">
    <property type="entry name" value="RND_mfp"/>
    <property type="match status" value="1"/>
</dbReference>
<comment type="similarity">
    <text evidence="2">Belongs to the membrane fusion protein (MFP) (TC 8.A.1) family.</text>
</comment>
<dbReference type="InterPro" id="IPR058647">
    <property type="entry name" value="BSH_CzcB-like"/>
</dbReference>
<proteinExistence type="inferred from homology"/>
<evidence type="ECO:0000256" key="3">
    <source>
        <dbReference type="ARBA" id="ARBA00023054"/>
    </source>
</evidence>
<keyword evidence="3 4" id="KW-0175">Coiled coil</keyword>
<organism evidence="8 9">
    <name type="scientific">Martelella mediterranea DSM 17316</name>
    <dbReference type="NCBI Taxonomy" id="1122214"/>
    <lineage>
        <taxon>Bacteria</taxon>
        <taxon>Pseudomonadati</taxon>
        <taxon>Pseudomonadota</taxon>
        <taxon>Alphaproteobacteria</taxon>
        <taxon>Hyphomicrobiales</taxon>
        <taxon>Aurantimonadaceae</taxon>
        <taxon>Martelella</taxon>
    </lineage>
</organism>
<dbReference type="PANTHER" id="PTHR32347:SF14">
    <property type="entry name" value="EFFLUX SYSTEM COMPONENT YKNX-RELATED"/>
    <property type="match status" value="1"/>
</dbReference>
<dbReference type="Gene3D" id="2.40.30.170">
    <property type="match status" value="1"/>
</dbReference>
<dbReference type="Gene3D" id="1.10.287.470">
    <property type="entry name" value="Helix hairpin bin"/>
    <property type="match status" value="1"/>
</dbReference>
<name>A0A1U9Z3V8_9HYPH</name>
<feature type="transmembrane region" description="Helical" evidence="5">
    <location>
        <begin position="36"/>
        <end position="56"/>
    </location>
</feature>
<evidence type="ECO:0000259" key="6">
    <source>
        <dbReference type="Pfam" id="PF25954"/>
    </source>
</evidence>
<evidence type="ECO:0000313" key="8">
    <source>
        <dbReference type="EMBL" id="AQZ52292.1"/>
    </source>
</evidence>
<dbReference type="eggNOG" id="COG0845">
    <property type="taxonomic scope" value="Bacteria"/>
</dbReference>
<keyword evidence="5" id="KW-0472">Membrane</keyword>
<dbReference type="Pfam" id="PF25954">
    <property type="entry name" value="Beta-barrel_RND_2"/>
    <property type="match status" value="1"/>
</dbReference>
<keyword evidence="9" id="KW-1185">Reference proteome</keyword>
<dbReference type="InterPro" id="IPR006143">
    <property type="entry name" value="RND_pump_MFP"/>
</dbReference>
<dbReference type="OrthoDB" id="9791520at2"/>
<feature type="domain" description="CzcB-like barrel-sandwich hybrid" evidence="7">
    <location>
        <begin position="96"/>
        <end position="241"/>
    </location>
</feature>
<dbReference type="AlphaFoldDB" id="A0A1U9Z3V8"/>